<evidence type="ECO:0000313" key="10">
    <source>
        <dbReference type="EMBL" id="MDI1488518.1"/>
    </source>
</evidence>
<evidence type="ECO:0000256" key="3">
    <source>
        <dbReference type="ARBA" id="ARBA00022454"/>
    </source>
</evidence>
<evidence type="ECO:0000256" key="8">
    <source>
        <dbReference type="ARBA" id="ARBA00023306"/>
    </source>
</evidence>
<keyword evidence="9" id="KW-0137">Centromere</keyword>
<dbReference type="Proteomes" id="UP001161017">
    <property type="component" value="Unassembled WGS sequence"/>
</dbReference>
<evidence type="ECO:0000256" key="9">
    <source>
        <dbReference type="ARBA" id="ARBA00023328"/>
    </source>
</evidence>
<dbReference type="GO" id="GO:0007059">
    <property type="term" value="P:chromosome segregation"/>
    <property type="evidence" value="ECO:0007669"/>
    <property type="project" value="TreeGrafter"/>
</dbReference>
<dbReference type="GO" id="GO:0005634">
    <property type="term" value="C:nucleus"/>
    <property type="evidence" value="ECO:0007669"/>
    <property type="project" value="UniProtKB-SubCell"/>
</dbReference>
<dbReference type="GO" id="GO:0051301">
    <property type="term" value="P:cell division"/>
    <property type="evidence" value="ECO:0007669"/>
    <property type="project" value="UniProtKB-KW"/>
</dbReference>
<comment type="subcellular location">
    <subcellularLocation>
        <location evidence="2">Chromosome</location>
        <location evidence="2">Centromere</location>
        <location evidence="2">Kinetochore</location>
    </subcellularLocation>
    <subcellularLocation>
        <location evidence="1">Nucleus</location>
    </subcellularLocation>
</comment>
<keyword evidence="3" id="KW-0158">Chromosome</keyword>
<accession>A0AA43QL67</accession>
<dbReference type="PANTHER" id="PTHR15459">
    <property type="entry name" value="POLYAMINE-MODULATED FACTOR 1"/>
    <property type="match status" value="1"/>
</dbReference>
<evidence type="ECO:0000256" key="6">
    <source>
        <dbReference type="ARBA" id="ARBA00022838"/>
    </source>
</evidence>
<evidence type="ECO:0000256" key="4">
    <source>
        <dbReference type="ARBA" id="ARBA00022618"/>
    </source>
</evidence>
<protein>
    <submittedName>
        <fullName evidence="10">Uncharacterized protein</fullName>
    </submittedName>
</protein>
<keyword evidence="11" id="KW-1185">Reference proteome</keyword>
<reference evidence="10" key="1">
    <citation type="journal article" date="2023" name="Genome Biol. Evol.">
        <title>First Whole Genome Sequence and Flow Cytometry Genome Size Data for the Lichen-Forming Fungus Ramalina farinacea (Ascomycota).</title>
        <authorList>
            <person name="Llewellyn T."/>
            <person name="Mian S."/>
            <person name="Hill R."/>
            <person name="Leitch I.J."/>
            <person name="Gaya E."/>
        </authorList>
    </citation>
    <scope>NUCLEOTIDE SEQUENCE</scope>
    <source>
        <strain evidence="10">LIQ254RAFAR</strain>
    </source>
</reference>
<evidence type="ECO:0000313" key="11">
    <source>
        <dbReference type="Proteomes" id="UP001161017"/>
    </source>
</evidence>
<dbReference type="EMBL" id="JAPUFD010000007">
    <property type="protein sequence ID" value="MDI1488518.1"/>
    <property type="molecule type" value="Genomic_DNA"/>
</dbReference>
<comment type="caution">
    <text evidence="10">The sequence shown here is derived from an EMBL/GenBank/DDBJ whole genome shotgun (WGS) entry which is preliminary data.</text>
</comment>
<sequence>MIESRSRREFEEIMAERDVVKGLNELDQLVKEAKLRMQSGEDAPLAQGLHELPPEQLFLAHLAPVMKEAESKLEADISHMEAENMQLLHSMRQSEDEVDKMALELATVIKDLEAASDVMGHALDGVNMKAEIRTVDEGIDAKDTGRASRL</sequence>
<keyword evidence="5" id="KW-0498">Mitosis</keyword>
<keyword evidence="8" id="KW-0131">Cell cycle</keyword>
<evidence type="ECO:0000256" key="7">
    <source>
        <dbReference type="ARBA" id="ARBA00023242"/>
    </source>
</evidence>
<evidence type="ECO:0000256" key="1">
    <source>
        <dbReference type="ARBA" id="ARBA00004123"/>
    </source>
</evidence>
<proteinExistence type="predicted"/>
<evidence type="ECO:0000256" key="2">
    <source>
        <dbReference type="ARBA" id="ARBA00004629"/>
    </source>
</evidence>
<dbReference type="Pfam" id="PF03980">
    <property type="entry name" value="Nnf1"/>
    <property type="match status" value="1"/>
</dbReference>
<gene>
    <name evidence="10" type="ORF">OHK93_007793</name>
</gene>
<keyword evidence="4" id="KW-0132">Cell division</keyword>
<dbReference type="AlphaFoldDB" id="A0AA43QL67"/>
<organism evidence="10 11">
    <name type="scientific">Ramalina farinacea</name>
    <dbReference type="NCBI Taxonomy" id="258253"/>
    <lineage>
        <taxon>Eukaryota</taxon>
        <taxon>Fungi</taxon>
        <taxon>Dikarya</taxon>
        <taxon>Ascomycota</taxon>
        <taxon>Pezizomycotina</taxon>
        <taxon>Lecanoromycetes</taxon>
        <taxon>OSLEUM clade</taxon>
        <taxon>Lecanoromycetidae</taxon>
        <taxon>Lecanorales</taxon>
        <taxon>Lecanorineae</taxon>
        <taxon>Ramalinaceae</taxon>
        <taxon>Ramalina</taxon>
    </lineage>
</organism>
<dbReference type="PANTHER" id="PTHR15459:SF3">
    <property type="entry name" value="POLYAMINE-MODULATED FACTOR 1"/>
    <property type="match status" value="1"/>
</dbReference>
<dbReference type="InterPro" id="IPR007128">
    <property type="entry name" value="PMF1/Nnf1"/>
</dbReference>
<evidence type="ECO:0000256" key="5">
    <source>
        <dbReference type="ARBA" id="ARBA00022776"/>
    </source>
</evidence>
<keyword evidence="6" id="KW-0995">Kinetochore</keyword>
<dbReference type="GO" id="GO:0000444">
    <property type="term" value="C:MIS12/MIND type complex"/>
    <property type="evidence" value="ECO:0007669"/>
    <property type="project" value="InterPro"/>
</dbReference>
<name>A0AA43QL67_9LECA</name>
<keyword evidence="7" id="KW-0539">Nucleus</keyword>